<dbReference type="SUPFAM" id="SSF51695">
    <property type="entry name" value="PLC-like phosphodiesterases"/>
    <property type="match status" value="1"/>
</dbReference>
<accession>A0ABW2V656</accession>
<feature type="domain" description="GP-PDE" evidence="1">
    <location>
        <begin position="62"/>
        <end position="290"/>
    </location>
</feature>
<dbReference type="Gene3D" id="3.20.20.190">
    <property type="entry name" value="Phosphatidylinositol (PI) phosphodiesterase"/>
    <property type="match status" value="1"/>
</dbReference>
<dbReference type="GO" id="GO:0016787">
    <property type="term" value="F:hydrolase activity"/>
    <property type="evidence" value="ECO:0007669"/>
    <property type="project" value="UniProtKB-KW"/>
</dbReference>
<comment type="caution">
    <text evidence="2">The sequence shown here is derived from an EMBL/GenBank/DDBJ whole genome shotgun (WGS) entry which is preliminary data.</text>
</comment>
<keyword evidence="3" id="KW-1185">Reference proteome</keyword>
<evidence type="ECO:0000313" key="3">
    <source>
        <dbReference type="Proteomes" id="UP001596528"/>
    </source>
</evidence>
<dbReference type="EMBL" id="JBHTGQ010000032">
    <property type="protein sequence ID" value="MFC7751043.1"/>
    <property type="molecule type" value="Genomic_DNA"/>
</dbReference>
<dbReference type="PANTHER" id="PTHR46211">
    <property type="entry name" value="GLYCEROPHOSPHORYL DIESTER PHOSPHODIESTERASE"/>
    <property type="match status" value="1"/>
</dbReference>
<dbReference type="CDD" id="cd08583">
    <property type="entry name" value="PI-PLCc_GDPD_SF_unchar1"/>
    <property type="match status" value="1"/>
</dbReference>
<dbReference type="Pfam" id="PF03009">
    <property type="entry name" value="GDPD"/>
    <property type="match status" value="1"/>
</dbReference>
<dbReference type="RefSeq" id="WP_138789504.1">
    <property type="nucleotide sequence ID" value="NZ_JBHTGQ010000032.1"/>
</dbReference>
<keyword evidence="2" id="KW-0378">Hydrolase</keyword>
<sequence length="351" mass="39345">MKFKTTMIGLIGFAVLGWLSIPGIGWDWDHLEAVLTAEAEASEPPEAPEWTQYELIAHGLGGISGYAVTNSYEAFVANYEKGHRLFEVDLILTSDEKLAARHDWHYYSSEELQPTLPEESKEGPIPFKEFVSHPILEKYNPIGIKKIVELLQKYPDVYFVTDTKETDPGLVRIQFEQIVQTAKKTDPALLDRIIPELYTEEMIRIVRDIHPFKHLFFSLYLSNYSLQETVDIIRDYDVKAVAMPTERATPELVQAIRGAGAVVYAHTVNDIGELNALRAVGVNGFYTDFLTYTDFELAELRSATAAKSAETLQAQAQQQSGSGETAAQPEDKPGLIKSAVKGIVNRIRAFF</sequence>
<dbReference type="PANTHER" id="PTHR46211:SF1">
    <property type="entry name" value="GLYCEROPHOSPHODIESTER PHOSPHODIESTERASE, CYTOPLASMIC"/>
    <property type="match status" value="1"/>
</dbReference>
<dbReference type="EC" id="3.1.4.-" evidence="2"/>
<dbReference type="Proteomes" id="UP001596528">
    <property type="component" value="Unassembled WGS sequence"/>
</dbReference>
<organism evidence="2 3">
    <name type="scientific">Paenibacillus thermoaerophilus</name>
    <dbReference type="NCBI Taxonomy" id="1215385"/>
    <lineage>
        <taxon>Bacteria</taxon>
        <taxon>Bacillati</taxon>
        <taxon>Bacillota</taxon>
        <taxon>Bacilli</taxon>
        <taxon>Bacillales</taxon>
        <taxon>Paenibacillaceae</taxon>
        <taxon>Paenibacillus</taxon>
    </lineage>
</organism>
<reference evidence="3" key="1">
    <citation type="journal article" date="2019" name="Int. J. Syst. Evol. Microbiol.">
        <title>The Global Catalogue of Microorganisms (GCM) 10K type strain sequencing project: providing services to taxonomists for standard genome sequencing and annotation.</title>
        <authorList>
            <consortium name="The Broad Institute Genomics Platform"/>
            <consortium name="The Broad Institute Genome Sequencing Center for Infectious Disease"/>
            <person name="Wu L."/>
            <person name="Ma J."/>
        </authorList>
    </citation>
    <scope>NUCLEOTIDE SEQUENCE [LARGE SCALE GENOMIC DNA]</scope>
    <source>
        <strain evidence="3">JCM 18657</strain>
    </source>
</reference>
<evidence type="ECO:0000313" key="2">
    <source>
        <dbReference type="EMBL" id="MFC7751043.1"/>
    </source>
</evidence>
<gene>
    <name evidence="2" type="ORF">ACFQWB_14045</name>
</gene>
<proteinExistence type="predicted"/>
<dbReference type="InterPro" id="IPR030395">
    <property type="entry name" value="GP_PDE_dom"/>
</dbReference>
<evidence type="ECO:0000259" key="1">
    <source>
        <dbReference type="Pfam" id="PF03009"/>
    </source>
</evidence>
<dbReference type="InterPro" id="IPR017946">
    <property type="entry name" value="PLC-like_Pdiesterase_TIM-brl"/>
</dbReference>
<protein>
    <submittedName>
        <fullName evidence="2">Phosphatidylinositol-specific phospholipase C/glycerophosphodiester phosphodiesterase family protein</fullName>
        <ecNumber evidence="2">3.1.4.-</ecNumber>
    </submittedName>
</protein>
<name>A0ABW2V656_9BACL</name>